<dbReference type="GO" id="GO:0006369">
    <property type="term" value="P:termination of RNA polymerase II transcription"/>
    <property type="evidence" value="ECO:0007669"/>
    <property type="project" value="EnsemblFungi"/>
</dbReference>
<evidence type="ECO:0000256" key="3">
    <source>
        <dbReference type="ARBA" id="ARBA00023235"/>
    </source>
</evidence>
<dbReference type="HOGENOM" id="CLU_090028_0_0_1"/>
<accession>G3AFP6</accession>
<evidence type="ECO:0000256" key="4">
    <source>
        <dbReference type="PROSITE-ProRule" id="PRU00278"/>
    </source>
</evidence>
<dbReference type="GO" id="GO:0000993">
    <property type="term" value="F:RNA polymerase II complex binding"/>
    <property type="evidence" value="ECO:0007669"/>
    <property type="project" value="EnsemblFungi"/>
</dbReference>
<dbReference type="FunFam" id="3.10.50.40:FF:000010">
    <property type="entry name" value="Peptidyl-prolyl cis-trans isomerase Pin1"/>
    <property type="match status" value="1"/>
</dbReference>
<dbReference type="PROSITE" id="PS50020">
    <property type="entry name" value="WW_DOMAIN_2"/>
    <property type="match status" value="1"/>
</dbReference>
<dbReference type="InterPro" id="IPR000297">
    <property type="entry name" value="PPIase_PpiC"/>
</dbReference>
<dbReference type="GO" id="GO:0000122">
    <property type="term" value="P:negative regulation of transcription by RNA polymerase II"/>
    <property type="evidence" value="ECO:0007669"/>
    <property type="project" value="EnsemblFungi"/>
</dbReference>
<dbReference type="PROSITE" id="PS50198">
    <property type="entry name" value="PPIC_PPIASE_2"/>
    <property type="match status" value="1"/>
</dbReference>
<organism evidence="9">
    <name type="scientific">Spathaspora passalidarum (strain NRRL Y-27907 / 11-Y1)</name>
    <dbReference type="NCBI Taxonomy" id="619300"/>
    <lineage>
        <taxon>Eukaryota</taxon>
        <taxon>Fungi</taxon>
        <taxon>Dikarya</taxon>
        <taxon>Ascomycota</taxon>
        <taxon>Saccharomycotina</taxon>
        <taxon>Pichiomycetes</taxon>
        <taxon>Debaryomycetaceae</taxon>
        <taxon>Spathaspora</taxon>
    </lineage>
</organism>
<dbReference type="Pfam" id="PF00639">
    <property type="entry name" value="Rotamase"/>
    <property type="match status" value="1"/>
</dbReference>
<dbReference type="CDD" id="cd00201">
    <property type="entry name" value="WW"/>
    <property type="match status" value="1"/>
</dbReference>
<dbReference type="PANTHER" id="PTHR10657:SF4">
    <property type="entry name" value="PEPTIDYL-PROLYL CIS-TRANS ISOMERASE-RELATED"/>
    <property type="match status" value="1"/>
</dbReference>
<dbReference type="InterPro" id="IPR046357">
    <property type="entry name" value="PPIase_dom_sf"/>
</dbReference>
<feature type="domain" description="WW" evidence="6">
    <location>
        <begin position="6"/>
        <end position="40"/>
    </location>
</feature>
<dbReference type="PANTHER" id="PTHR10657">
    <property type="entry name" value="PEPTIDYL-PROLYL CIS-TRANS ISOMERASE"/>
    <property type="match status" value="1"/>
</dbReference>
<dbReference type="Gene3D" id="3.10.50.40">
    <property type="match status" value="1"/>
</dbReference>
<dbReference type="GO" id="GO:0005829">
    <property type="term" value="C:cytosol"/>
    <property type="evidence" value="ECO:0007669"/>
    <property type="project" value="TreeGrafter"/>
</dbReference>
<dbReference type="STRING" id="619300.G3AFP6"/>
<dbReference type="GO" id="GO:0005634">
    <property type="term" value="C:nucleus"/>
    <property type="evidence" value="ECO:0007669"/>
    <property type="project" value="TreeGrafter"/>
</dbReference>
<dbReference type="GO" id="GO:2000749">
    <property type="term" value="P:positive regulation of rDNA heterochromatin formation"/>
    <property type="evidence" value="ECO:0007669"/>
    <property type="project" value="EnsemblFungi"/>
</dbReference>
<dbReference type="Proteomes" id="UP000000709">
    <property type="component" value="Unassembled WGS sequence"/>
</dbReference>
<dbReference type="EMBL" id="GL996499">
    <property type="protein sequence ID" value="EGW35035.1"/>
    <property type="molecule type" value="Genomic_DNA"/>
</dbReference>
<dbReference type="KEGG" id="spaa:SPAPADRAFT_58169"/>
<keyword evidence="2 4" id="KW-0697">Rotamase</keyword>
<dbReference type="SUPFAM" id="SSF51045">
    <property type="entry name" value="WW domain"/>
    <property type="match status" value="1"/>
</dbReference>
<evidence type="ECO:0000256" key="1">
    <source>
        <dbReference type="ARBA" id="ARBA00000971"/>
    </source>
</evidence>
<dbReference type="InterPro" id="IPR036020">
    <property type="entry name" value="WW_dom_sf"/>
</dbReference>
<reference evidence="8 9" key="1">
    <citation type="journal article" date="2011" name="Proc. Natl. Acad. Sci. U.S.A.">
        <title>Comparative genomics of xylose-fermenting fungi for enhanced biofuel production.</title>
        <authorList>
            <person name="Wohlbach D.J."/>
            <person name="Kuo A."/>
            <person name="Sato T.K."/>
            <person name="Potts K.M."/>
            <person name="Salamov A.A."/>
            <person name="LaButti K.M."/>
            <person name="Sun H."/>
            <person name="Clum A."/>
            <person name="Pangilinan J.L."/>
            <person name="Lindquist E.A."/>
            <person name="Lucas S."/>
            <person name="Lapidus A."/>
            <person name="Jin M."/>
            <person name="Gunawan C."/>
            <person name="Balan V."/>
            <person name="Dale B.E."/>
            <person name="Jeffries T.W."/>
            <person name="Zinkel R."/>
            <person name="Barry K.W."/>
            <person name="Grigoriev I.V."/>
            <person name="Gasch A.P."/>
        </authorList>
    </citation>
    <scope>NUCLEOTIDE SEQUENCE [LARGE SCALE GENOMIC DNA]</scope>
    <source>
        <strain evidence="9">NRRL Y-27907 / 11-Y1</strain>
    </source>
</reference>
<keyword evidence="9" id="KW-1185">Reference proteome</keyword>
<evidence type="ECO:0000313" key="8">
    <source>
        <dbReference type="EMBL" id="EGW35035.1"/>
    </source>
</evidence>
<dbReference type="OMA" id="DEVQCLH"/>
<dbReference type="Pfam" id="PF00397">
    <property type="entry name" value="WW"/>
    <property type="match status" value="1"/>
</dbReference>
<evidence type="ECO:0000259" key="7">
    <source>
        <dbReference type="PROSITE" id="PS50198"/>
    </source>
</evidence>
<dbReference type="FunCoup" id="G3AFP6">
    <property type="interactions" value="1006"/>
</dbReference>
<dbReference type="GO" id="GO:2000059">
    <property type="term" value="P:negative regulation of ubiquitin-dependent protein catabolic process"/>
    <property type="evidence" value="ECO:0007669"/>
    <property type="project" value="EnsemblFungi"/>
</dbReference>
<comment type="catalytic activity">
    <reaction evidence="1 5">
        <text>[protein]-peptidylproline (omega=180) = [protein]-peptidylproline (omega=0)</text>
        <dbReference type="Rhea" id="RHEA:16237"/>
        <dbReference type="Rhea" id="RHEA-COMP:10747"/>
        <dbReference type="Rhea" id="RHEA-COMP:10748"/>
        <dbReference type="ChEBI" id="CHEBI:83833"/>
        <dbReference type="ChEBI" id="CHEBI:83834"/>
        <dbReference type="EC" id="5.2.1.8"/>
    </reaction>
</comment>
<dbReference type="AlphaFoldDB" id="G3AFP6"/>
<dbReference type="InterPro" id="IPR051370">
    <property type="entry name" value="PPIase_Pin1"/>
</dbReference>
<gene>
    <name evidence="8" type="ORF">SPAPADRAFT_58169</name>
</gene>
<protein>
    <recommendedName>
        <fullName evidence="5">Peptidyl-prolyl cis-trans isomerase</fullName>
        <ecNumber evidence="5">5.2.1.8</ecNumber>
    </recommendedName>
</protein>
<evidence type="ECO:0000259" key="6">
    <source>
        <dbReference type="PROSITE" id="PS50020"/>
    </source>
</evidence>
<dbReference type="OrthoDB" id="2530521at2759"/>
<sequence length="177" mass="19696">MTSTNTGLPPSWTVRVSRTHNQEYFFNQATKESSWDAPFGTDQEVLSEYLKKFKANGYKPVVGDDGKVRISHLLIKNNQSRKPKSWKSPDGITTTRDEAIQILKKHLARILNGEVKLSELAKTESDCSSHSVGGDLGFFGKGQMQPKFEETAYALHVGEVSDIIETDSGVHILQRTG</sequence>
<keyword evidence="3 4" id="KW-0413">Isomerase</keyword>
<dbReference type="SMART" id="SM00456">
    <property type="entry name" value="WW"/>
    <property type="match status" value="1"/>
</dbReference>
<evidence type="ECO:0000313" key="9">
    <source>
        <dbReference type="Proteomes" id="UP000000709"/>
    </source>
</evidence>
<dbReference type="GO" id="GO:0003755">
    <property type="term" value="F:peptidyl-prolyl cis-trans isomerase activity"/>
    <property type="evidence" value="ECO:0007669"/>
    <property type="project" value="UniProtKB-UniRule"/>
</dbReference>
<name>G3AFP6_SPAPN</name>
<proteinExistence type="predicted"/>
<dbReference type="GO" id="GO:0045899">
    <property type="term" value="P:positive regulation of RNA polymerase II transcription preinitiation complex assembly"/>
    <property type="evidence" value="ECO:0007669"/>
    <property type="project" value="EnsemblFungi"/>
</dbReference>
<dbReference type="Gene3D" id="2.20.70.10">
    <property type="match status" value="1"/>
</dbReference>
<dbReference type="eggNOG" id="KOG3259">
    <property type="taxonomic scope" value="Eukaryota"/>
</dbReference>
<dbReference type="InParanoid" id="G3AFP6"/>
<dbReference type="EC" id="5.2.1.8" evidence="5"/>
<dbReference type="RefSeq" id="XP_007372447.1">
    <property type="nucleotide sequence ID" value="XM_007372385.1"/>
</dbReference>
<evidence type="ECO:0000256" key="2">
    <source>
        <dbReference type="ARBA" id="ARBA00023110"/>
    </source>
</evidence>
<dbReference type="GeneID" id="18872354"/>
<dbReference type="SUPFAM" id="SSF54534">
    <property type="entry name" value="FKBP-like"/>
    <property type="match status" value="1"/>
</dbReference>
<feature type="domain" description="PpiC" evidence="7">
    <location>
        <begin position="65"/>
        <end position="177"/>
    </location>
</feature>
<dbReference type="InterPro" id="IPR001202">
    <property type="entry name" value="WW_dom"/>
</dbReference>
<evidence type="ECO:0000256" key="5">
    <source>
        <dbReference type="RuleBase" id="RU363014"/>
    </source>
</evidence>